<comment type="caution">
    <text evidence="2">The sequence shown here is derived from an EMBL/GenBank/DDBJ whole genome shotgun (WGS) entry which is preliminary data.</text>
</comment>
<dbReference type="EMBL" id="WKFB01000023">
    <property type="protein sequence ID" value="KAF6738570.1"/>
    <property type="molecule type" value="Genomic_DNA"/>
</dbReference>
<proteinExistence type="predicted"/>
<protein>
    <submittedName>
        <fullName evidence="2">Uncharacterized protein</fullName>
    </submittedName>
</protein>
<name>A0A834FRC2_ORYME</name>
<accession>A0A834FRC2</accession>
<dbReference type="Proteomes" id="UP000646548">
    <property type="component" value="Unassembled WGS sequence"/>
</dbReference>
<organism evidence="2 3">
    <name type="scientific">Oryzias melastigma</name>
    <name type="common">Marine medaka</name>
    <dbReference type="NCBI Taxonomy" id="30732"/>
    <lineage>
        <taxon>Eukaryota</taxon>
        <taxon>Metazoa</taxon>
        <taxon>Chordata</taxon>
        <taxon>Craniata</taxon>
        <taxon>Vertebrata</taxon>
        <taxon>Euteleostomi</taxon>
        <taxon>Actinopterygii</taxon>
        <taxon>Neopterygii</taxon>
        <taxon>Teleostei</taxon>
        <taxon>Neoteleostei</taxon>
        <taxon>Acanthomorphata</taxon>
        <taxon>Ovalentaria</taxon>
        <taxon>Atherinomorphae</taxon>
        <taxon>Beloniformes</taxon>
        <taxon>Adrianichthyidae</taxon>
        <taxon>Oryziinae</taxon>
        <taxon>Oryzias</taxon>
    </lineage>
</organism>
<evidence type="ECO:0000313" key="2">
    <source>
        <dbReference type="EMBL" id="KAF6738570.1"/>
    </source>
</evidence>
<feature type="region of interest" description="Disordered" evidence="1">
    <location>
        <begin position="1"/>
        <end position="32"/>
    </location>
</feature>
<evidence type="ECO:0000313" key="3">
    <source>
        <dbReference type="Proteomes" id="UP000646548"/>
    </source>
</evidence>
<evidence type="ECO:0000256" key="1">
    <source>
        <dbReference type="SAM" id="MobiDB-lite"/>
    </source>
</evidence>
<dbReference type="AlphaFoldDB" id="A0A834FRC2"/>
<reference evidence="2" key="1">
    <citation type="journal article" name="BMC Genomics">
        <title>Long-read sequencing and de novo genome assembly of marine medaka (Oryzias melastigma).</title>
        <authorList>
            <person name="Liang P."/>
            <person name="Saqib H.S.A."/>
            <person name="Ni X."/>
            <person name="Shen Y."/>
        </authorList>
    </citation>
    <scope>NUCLEOTIDE SEQUENCE</scope>
    <source>
        <strain evidence="2">Bigg-433</strain>
    </source>
</reference>
<gene>
    <name evidence="2" type="ORF">FQA47_024131</name>
</gene>
<sequence>MPGAFTDTRMEPGVLMGTERAGSQTERRARCGPHREVTLTASTGNRSVAEAQPHPRLFCSDTQRKLLVLVPF</sequence>